<comment type="caution">
    <text evidence="7">The sequence shown here is derived from an EMBL/GenBank/DDBJ whole genome shotgun (WGS) entry which is preliminary data.</text>
</comment>
<dbReference type="PRINTS" id="PR00400">
    <property type="entry name" value="TETREPRESSOR"/>
</dbReference>
<dbReference type="GO" id="GO:0003700">
    <property type="term" value="F:DNA-binding transcription factor activity"/>
    <property type="evidence" value="ECO:0007669"/>
    <property type="project" value="TreeGrafter"/>
</dbReference>
<evidence type="ECO:0000256" key="1">
    <source>
        <dbReference type="ARBA" id="ARBA00022491"/>
    </source>
</evidence>
<protein>
    <submittedName>
        <fullName evidence="7">TetR/AcrR family transcriptional regulator C-terminal domain-containing protein</fullName>
    </submittedName>
</protein>
<dbReference type="GO" id="GO:0046677">
    <property type="term" value="P:response to antibiotic"/>
    <property type="evidence" value="ECO:0007669"/>
    <property type="project" value="InterPro"/>
</dbReference>
<dbReference type="PROSITE" id="PS50977">
    <property type="entry name" value="HTH_TETR_2"/>
    <property type="match status" value="1"/>
</dbReference>
<evidence type="ECO:0000256" key="2">
    <source>
        <dbReference type="ARBA" id="ARBA00023015"/>
    </source>
</evidence>
<gene>
    <name evidence="7" type="ORF">H7C18_14705</name>
</gene>
<keyword evidence="3 5" id="KW-0238">DNA-binding</keyword>
<dbReference type="InterPro" id="IPR050109">
    <property type="entry name" value="HTH-type_TetR-like_transc_reg"/>
</dbReference>
<dbReference type="InterPro" id="IPR004111">
    <property type="entry name" value="Repressor_TetR_C"/>
</dbReference>
<evidence type="ECO:0000313" key="8">
    <source>
        <dbReference type="Proteomes" id="UP000564644"/>
    </source>
</evidence>
<dbReference type="InterPro" id="IPR003012">
    <property type="entry name" value="Tet_transcr_reg_TetR"/>
</dbReference>
<name>A0A7X0SLM9_9BACL</name>
<dbReference type="AlphaFoldDB" id="A0A7X0SLM9"/>
<evidence type="ECO:0000313" key="7">
    <source>
        <dbReference type="EMBL" id="MBB6732169.1"/>
    </source>
</evidence>
<evidence type="ECO:0000256" key="5">
    <source>
        <dbReference type="PROSITE-ProRule" id="PRU00335"/>
    </source>
</evidence>
<dbReference type="Gene3D" id="1.10.357.10">
    <property type="entry name" value="Tetracycline Repressor, domain 2"/>
    <property type="match status" value="1"/>
</dbReference>
<dbReference type="PRINTS" id="PR00455">
    <property type="entry name" value="HTHTETR"/>
</dbReference>
<dbReference type="PANTHER" id="PTHR30055:SF151">
    <property type="entry name" value="TRANSCRIPTIONAL REGULATORY PROTEIN"/>
    <property type="match status" value="1"/>
</dbReference>
<dbReference type="InterPro" id="IPR009057">
    <property type="entry name" value="Homeodomain-like_sf"/>
</dbReference>
<dbReference type="PANTHER" id="PTHR30055">
    <property type="entry name" value="HTH-TYPE TRANSCRIPTIONAL REGULATOR RUTR"/>
    <property type="match status" value="1"/>
</dbReference>
<keyword evidence="1" id="KW-0678">Repressor</keyword>
<organism evidence="7 8">
    <name type="scientific">Cohnella zeiphila</name>
    <dbReference type="NCBI Taxonomy" id="2761120"/>
    <lineage>
        <taxon>Bacteria</taxon>
        <taxon>Bacillati</taxon>
        <taxon>Bacillota</taxon>
        <taxon>Bacilli</taxon>
        <taxon>Bacillales</taxon>
        <taxon>Paenibacillaceae</taxon>
        <taxon>Cohnella</taxon>
    </lineage>
</organism>
<evidence type="ECO:0000256" key="3">
    <source>
        <dbReference type="ARBA" id="ARBA00023125"/>
    </source>
</evidence>
<dbReference type="InterPro" id="IPR036271">
    <property type="entry name" value="Tet_transcr_reg_TetR-rel_C_sf"/>
</dbReference>
<dbReference type="SUPFAM" id="SSF48498">
    <property type="entry name" value="Tetracyclin repressor-like, C-terminal domain"/>
    <property type="match status" value="1"/>
</dbReference>
<dbReference type="EMBL" id="JACJVO010000018">
    <property type="protein sequence ID" value="MBB6732169.1"/>
    <property type="molecule type" value="Genomic_DNA"/>
</dbReference>
<dbReference type="SUPFAM" id="SSF46689">
    <property type="entry name" value="Homeodomain-like"/>
    <property type="match status" value="1"/>
</dbReference>
<keyword evidence="8" id="KW-1185">Reference proteome</keyword>
<dbReference type="Pfam" id="PF02909">
    <property type="entry name" value="TetR_C_1"/>
    <property type="match status" value="1"/>
</dbReference>
<dbReference type="Pfam" id="PF00440">
    <property type="entry name" value="TetR_N"/>
    <property type="match status" value="1"/>
</dbReference>
<evidence type="ECO:0000259" key="6">
    <source>
        <dbReference type="PROSITE" id="PS50977"/>
    </source>
</evidence>
<feature type="DNA-binding region" description="H-T-H motif" evidence="5">
    <location>
        <begin position="42"/>
        <end position="61"/>
    </location>
</feature>
<keyword evidence="4" id="KW-0804">Transcription</keyword>
<accession>A0A7X0SLM9</accession>
<dbReference type="Proteomes" id="UP000564644">
    <property type="component" value="Unassembled WGS sequence"/>
</dbReference>
<proteinExistence type="predicted"/>
<keyword evidence="2" id="KW-0805">Transcription regulation</keyword>
<dbReference type="InterPro" id="IPR001647">
    <property type="entry name" value="HTH_TetR"/>
</dbReference>
<evidence type="ECO:0000256" key="4">
    <source>
        <dbReference type="ARBA" id="ARBA00023163"/>
    </source>
</evidence>
<dbReference type="GO" id="GO:0045892">
    <property type="term" value="P:negative regulation of DNA-templated transcription"/>
    <property type="evidence" value="ECO:0007669"/>
    <property type="project" value="InterPro"/>
</dbReference>
<dbReference type="GO" id="GO:0000976">
    <property type="term" value="F:transcription cis-regulatory region binding"/>
    <property type="evidence" value="ECO:0007669"/>
    <property type="project" value="TreeGrafter"/>
</dbReference>
<sequence length="228" mass="26084">MATKKSKEQNRRSSNPRETLDIDKIVQTALTLLNESGLQQLTTRRLAEALGIRSASLYWHVRDKAELMQLLSESICGRLRLPDPNLPWQDQVLAFAREYRAVLLSIRDAAEILMETPPLLPNRLLLMEAMFKSLVQAGFPPEEIVMASMLVNDYVLSFVKNETRATNASPEETSRSRDVLSQLPPEQYPTLFRLAPYMASLNTDEHFEYGLHILLGSFRDRLENRAIR</sequence>
<feature type="domain" description="HTH tetR-type" evidence="6">
    <location>
        <begin position="19"/>
        <end position="79"/>
    </location>
</feature>
<reference evidence="7 8" key="1">
    <citation type="submission" date="2020-08" db="EMBL/GenBank/DDBJ databases">
        <title>Cohnella phylogeny.</title>
        <authorList>
            <person name="Dunlap C."/>
        </authorList>
    </citation>
    <scope>NUCLEOTIDE SEQUENCE [LARGE SCALE GENOMIC DNA]</scope>
    <source>
        <strain evidence="7 8">CBP 2801</strain>
    </source>
</reference>
<dbReference type="RefSeq" id="WP_185129843.1">
    <property type="nucleotide sequence ID" value="NZ_JACJVO010000018.1"/>
</dbReference>